<dbReference type="EMBL" id="JAULSY010000103">
    <property type="protein sequence ID" value="KAK0665771.1"/>
    <property type="molecule type" value="Genomic_DNA"/>
</dbReference>
<organism evidence="1 2">
    <name type="scientific">Cercophora samala</name>
    <dbReference type="NCBI Taxonomy" id="330535"/>
    <lineage>
        <taxon>Eukaryota</taxon>
        <taxon>Fungi</taxon>
        <taxon>Dikarya</taxon>
        <taxon>Ascomycota</taxon>
        <taxon>Pezizomycotina</taxon>
        <taxon>Sordariomycetes</taxon>
        <taxon>Sordariomycetidae</taxon>
        <taxon>Sordariales</taxon>
        <taxon>Lasiosphaeriaceae</taxon>
        <taxon>Cercophora</taxon>
    </lineage>
</organism>
<evidence type="ECO:0000313" key="2">
    <source>
        <dbReference type="Proteomes" id="UP001174997"/>
    </source>
</evidence>
<sequence length="263" mass="29642">MAYNYGQNIWPNSVDQASHSMSLVPYSHSNEVSSNPAQVNHHFSQPLYQQYPTNSAQQHQIEHSNQIIPRPIGMSPNYAGNPYKISNQSAEIEDHLNTCIRGFGKIWATVINSPDINKGHTHAAAKVTFFDAEPAQRFLACYGEESEEGGWRVGGHLVRVRPNRIKVAPSDKPADHSRVLVISGPGHAVNWQTLRRVFEGEGISYQIDEVIPRPHRVEGWATLEVRFGSYRAQASQVYMVVKRKLRQFGIGVRFGLDPCEREE</sequence>
<gene>
    <name evidence="1" type="ORF">QBC41DRAFT_349375</name>
</gene>
<dbReference type="Proteomes" id="UP001174997">
    <property type="component" value="Unassembled WGS sequence"/>
</dbReference>
<evidence type="ECO:0000313" key="1">
    <source>
        <dbReference type="EMBL" id="KAK0665771.1"/>
    </source>
</evidence>
<keyword evidence="2" id="KW-1185">Reference proteome</keyword>
<name>A0AA40D7G6_9PEZI</name>
<accession>A0AA40D7G6</accession>
<dbReference type="AlphaFoldDB" id="A0AA40D7G6"/>
<protein>
    <submittedName>
        <fullName evidence="1">Uncharacterized protein</fullName>
    </submittedName>
</protein>
<reference evidence="1" key="1">
    <citation type="submission" date="2023-06" db="EMBL/GenBank/DDBJ databases">
        <title>Genome-scale phylogeny and comparative genomics of the fungal order Sordariales.</title>
        <authorList>
            <consortium name="Lawrence Berkeley National Laboratory"/>
            <person name="Hensen N."/>
            <person name="Bonometti L."/>
            <person name="Westerberg I."/>
            <person name="Brannstrom I.O."/>
            <person name="Guillou S."/>
            <person name="Cros-Aarteil S."/>
            <person name="Calhoun S."/>
            <person name="Haridas S."/>
            <person name="Kuo A."/>
            <person name="Mondo S."/>
            <person name="Pangilinan J."/>
            <person name="Riley R."/>
            <person name="Labutti K."/>
            <person name="Andreopoulos B."/>
            <person name="Lipzen A."/>
            <person name="Chen C."/>
            <person name="Yanf M."/>
            <person name="Daum C."/>
            <person name="Ng V."/>
            <person name="Clum A."/>
            <person name="Steindorff A."/>
            <person name="Ohm R."/>
            <person name="Martin F."/>
            <person name="Silar P."/>
            <person name="Natvig D."/>
            <person name="Lalanne C."/>
            <person name="Gautier V."/>
            <person name="Ament-Velasquez S.L."/>
            <person name="Kruys A."/>
            <person name="Hutchinson M.I."/>
            <person name="Powell A.J."/>
            <person name="Barry K."/>
            <person name="Miller A.N."/>
            <person name="Grigoriev I.V."/>
            <person name="Debuchy R."/>
            <person name="Gladieux P."/>
            <person name="Thoren M.H."/>
            <person name="Johannesson H."/>
        </authorList>
    </citation>
    <scope>NUCLEOTIDE SEQUENCE</scope>
    <source>
        <strain evidence="1">CBS 307.81</strain>
    </source>
</reference>
<proteinExistence type="predicted"/>
<comment type="caution">
    <text evidence="1">The sequence shown here is derived from an EMBL/GenBank/DDBJ whole genome shotgun (WGS) entry which is preliminary data.</text>
</comment>